<dbReference type="Pfam" id="PF13460">
    <property type="entry name" value="NAD_binding_10"/>
    <property type="match status" value="1"/>
</dbReference>
<dbReference type="Proteomes" id="UP000000310">
    <property type="component" value="Chromosome"/>
</dbReference>
<dbReference type="KEGG" id="psn:Pedsa_3025"/>
<reference evidence="3" key="2">
    <citation type="submission" date="2011-02" db="EMBL/GenBank/DDBJ databases">
        <title>The complete genome of Pedobacter saltans DSM 12145.</title>
        <authorList>
            <consortium name="US DOE Joint Genome Institute (JGI-PGF)"/>
            <person name="Lucas S."/>
            <person name="Copeland A."/>
            <person name="Lapidus A."/>
            <person name="Bruce D."/>
            <person name="Goodwin L."/>
            <person name="Pitluck S."/>
            <person name="Kyrpides N."/>
            <person name="Mavromatis K."/>
            <person name="Pagani I."/>
            <person name="Ivanova N."/>
            <person name="Ovchinnikova G."/>
            <person name="Lu M."/>
            <person name="Detter J.C."/>
            <person name="Han C."/>
            <person name="Land M."/>
            <person name="Hauser L."/>
            <person name="Markowitz V."/>
            <person name="Cheng J.-F."/>
            <person name="Hugenholtz P."/>
            <person name="Woyke T."/>
            <person name="Wu D."/>
            <person name="Tindall B."/>
            <person name="Pomrenke H.G."/>
            <person name="Brambilla E."/>
            <person name="Klenk H.-P."/>
            <person name="Eisen J.A."/>
        </authorList>
    </citation>
    <scope>NUCLEOTIDE SEQUENCE [LARGE SCALE GENOMIC DNA]</scope>
    <source>
        <strain evidence="3">ATCC 51119 / DSM 12145 / JCM 21818 / LMG 10337 / NBRC 100064 / NCIMB 13643</strain>
    </source>
</reference>
<evidence type="ECO:0000259" key="1">
    <source>
        <dbReference type="Pfam" id="PF13460"/>
    </source>
</evidence>
<dbReference type="PANTHER" id="PTHR14097:SF7">
    <property type="entry name" value="OXIDOREDUCTASE HTATIP2"/>
    <property type="match status" value="1"/>
</dbReference>
<dbReference type="RefSeq" id="WP_013634049.1">
    <property type="nucleotide sequence ID" value="NC_015177.1"/>
</dbReference>
<dbReference type="STRING" id="762903.Pedsa_3025"/>
<dbReference type="AlphaFoldDB" id="F0S9L1"/>
<dbReference type="EMBL" id="CP002545">
    <property type="protein sequence ID" value="ADY53564.1"/>
    <property type="molecule type" value="Genomic_DNA"/>
</dbReference>
<gene>
    <name evidence="2" type="ordered locus">Pedsa_3025</name>
</gene>
<feature type="domain" description="NAD(P)-binding" evidence="1">
    <location>
        <begin position="9"/>
        <end position="122"/>
    </location>
</feature>
<reference evidence="2 3" key="1">
    <citation type="journal article" date="2011" name="Stand. Genomic Sci.">
        <title>Complete genome sequence of the gliding, heparinolytic Pedobacter saltans type strain (113).</title>
        <authorList>
            <person name="Liolios K."/>
            <person name="Sikorski J."/>
            <person name="Lu M."/>
            <person name="Nolan M."/>
            <person name="Lapidus A."/>
            <person name="Lucas S."/>
            <person name="Hammon N."/>
            <person name="Deshpande S."/>
            <person name="Cheng J.F."/>
            <person name="Tapia R."/>
            <person name="Han C."/>
            <person name="Goodwin L."/>
            <person name="Pitluck S."/>
            <person name="Huntemann M."/>
            <person name="Ivanova N."/>
            <person name="Pagani I."/>
            <person name="Mavromatis K."/>
            <person name="Ovchinikova G."/>
            <person name="Pati A."/>
            <person name="Chen A."/>
            <person name="Palaniappan K."/>
            <person name="Land M."/>
            <person name="Hauser L."/>
            <person name="Brambilla E.M."/>
            <person name="Kotsyurbenko O."/>
            <person name="Rohde M."/>
            <person name="Tindall B.J."/>
            <person name="Abt B."/>
            <person name="Goker M."/>
            <person name="Detter J.C."/>
            <person name="Woyke T."/>
            <person name="Bristow J."/>
            <person name="Eisen J.A."/>
            <person name="Markowitz V."/>
            <person name="Hugenholtz P."/>
            <person name="Klenk H.P."/>
            <person name="Kyrpides N.C."/>
        </authorList>
    </citation>
    <scope>NUCLEOTIDE SEQUENCE [LARGE SCALE GENOMIC DNA]</scope>
    <source>
        <strain evidence="3">ATCC 51119 / DSM 12145 / JCM 21818 / LMG 10337 / NBRC 100064 / NCIMB 13643</strain>
    </source>
</reference>
<dbReference type="PANTHER" id="PTHR14097">
    <property type="entry name" value="OXIDOREDUCTASE HTATIP2"/>
    <property type="match status" value="1"/>
</dbReference>
<dbReference type="Gene3D" id="3.40.50.720">
    <property type="entry name" value="NAD(P)-binding Rossmann-like Domain"/>
    <property type="match status" value="1"/>
</dbReference>
<dbReference type="InterPro" id="IPR036291">
    <property type="entry name" value="NAD(P)-bd_dom_sf"/>
</dbReference>
<evidence type="ECO:0000313" key="3">
    <source>
        <dbReference type="Proteomes" id="UP000000310"/>
    </source>
</evidence>
<keyword evidence="3" id="KW-1185">Reference proteome</keyword>
<dbReference type="eggNOG" id="COG0702">
    <property type="taxonomic scope" value="Bacteria"/>
</dbReference>
<name>F0S9L1_PSESL</name>
<accession>F0S9L1</accession>
<organism evidence="2 3">
    <name type="scientific">Pseudopedobacter saltans (strain ATCC 51119 / DSM 12145 / JCM 21818 / CCUG 39354 / LMG 10337 / NBRC 100064 / NCIMB 13643)</name>
    <name type="common">Pedobacter saltans</name>
    <dbReference type="NCBI Taxonomy" id="762903"/>
    <lineage>
        <taxon>Bacteria</taxon>
        <taxon>Pseudomonadati</taxon>
        <taxon>Bacteroidota</taxon>
        <taxon>Sphingobacteriia</taxon>
        <taxon>Sphingobacteriales</taxon>
        <taxon>Sphingobacteriaceae</taxon>
        <taxon>Pseudopedobacter</taxon>
    </lineage>
</organism>
<sequence length="218" mass="24658">MDSNVIVLGSNGLVGSLLLDILLKSHQYSYITVFVRKQLEIEHQKLNQIITDFKDLESLREHIHGDILFSCLGSTQKKTPNKEDYIFVDITIPSFFADMASRKGLKQIHLVSAVGASSASPLFYNKIKGQLEDFIKETEIPSINIYQPSLILGNRNEFRLGEKITSFLIKVIDPLLVGSFKKYRSTKALDIAKAMYNVSLEYKNGVYTYTSDKIKELA</sequence>
<dbReference type="OrthoDB" id="9798632at2"/>
<dbReference type="InterPro" id="IPR016040">
    <property type="entry name" value="NAD(P)-bd_dom"/>
</dbReference>
<dbReference type="SUPFAM" id="SSF51735">
    <property type="entry name" value="NAD(P)-binding Rossmann-fold domains"/>
    <property type="match status" value="1"/>
</dbReference>
<protein>
    <submittedName>
        <fullName evidence="2">Nucleoside-diphosphate-sugar epimerase</fullName>
    </submittedName>
</protein>
<evidence type="ECO:0000313" key="2">
    <source>
        <dbReference type="EMBL" id="ADY53564.1"/>
    </source>
</evidence>
<proteinExistence type="predicted"/>
<dbReference type="HOGENOM" id="CLU_071330_2_2_10"/>